<keyword evidence="1" id="KW-0862">Zinc</keyword>
<accession>A0ABQ4YNQ6</accession>
<dbReference type="SUPFAM" id="SSF57756">
    <property type="entry name" value="Retrovirus zinc finger-like domains"/>
    <property type="match status" value="1"/>
</dbReference>
<dbReference type="InterPro" id="IPR001878">
    <property type="entry name" value="Znf_CCHC"/>
</dbReference>
<keyword evidence="5" id="KW-1185">Reference proteome</keyword>
<organism evidence="4 5">
    <name type="scientific">Tanacetum coccineum</name>
    <dbReference type="NCBI Taxonomy" id="301880"/>
    <lineage>
        <taxon>Eukaryota</taxon>
        <taxon>Viridiplantae</taxon>
        <taxon>Streptophyta</taxon>
        <taxon>Embryophyta</taxon>
        <taxon>Tracheophyta</taxon>
        <taxon>Spermatophyta</taxon>
        <taxon>Magnoliopsida</taxon>
        <taxon>eudicotyledons</taxon>
        <taxon>Gunneridae</taxon>
        <taxon>Pentapetalae</taxon>
        <taxon>asterids</taxon>
        <taxon>campanulids</taxon>
        <taxon>Asterales</taxon>
        <taxon>Asteraceae</taxon>
        <taxon>Asteroideae</taxon>
        <taxon>Anthemideae</taxon>
        <taxon>Anthemidinae</taxon>
        <taxon>Tanacetum</taxon>
    </lineage>
</organism>
<reference evidence="4" key="1">
    <citation type="journal article" date="2022" name="Int. J. Mol. Sci.">
        <title>Draft Genome of Tanacetum Coccineum: Genomic Comparison of Closely Related Tanacetum-Family Plants.</title>
        <authorList>
            <person name="Yamashiro T."/>
            <person name="Shiraishi A."/>
            <person name="Nakayama K."/>
            <person name="Satake H."/>
        </authorList>
    </citation>
    <scope>NUCLEOTIDE SEQUENCE</scope>
</reference>
<evidence type="ECO:0000313" key="4">
    <source>
        <dbReference type="EMBL" id="GJS78537.1"/>
    </source>
</evidence>
<comment type="caution">
    <text evidence="4">The sequence shown here is derived from an EMBL/GenBank/DDBJ whole genome shotgun (WGS) entry which is preliminary data.</text>
</comment>
<protein>
    <submittedName>
        <fullName evidence="4">Retrotransposon protein</fullName>
    </submittedName>
</protein>
<evidence type="ECO:0000313" key="5">
    <source>
        <dbReference type="Proteomes" id="UP001151760"/>
    </source>
</evidence>
<evidence type="ECO:0000256" key="2">
    <source>
        <dbReference type="SAM" id="MobiDB-lite"/>
    </source>
</evidence>
<gene>
    <name evidence="4" type="ORF">Tco_0728418</name>
</gene>
<dbReference type="Pfam" id="PF00098">
    <property type="entry name" value="zf-CCHC"/>
    <property type="match status" value="1"/>
</dbReference>
<dbReference type="Proteomes" id="UP001151760">
    <property type="component" value="Unassembled WGS sequence"/>
</dbReference>
<dbReference type="Gene3D" id="4.10.60.10">
    <property type="entry name" value="Zinc finger, CCHC-type"/>
    <property type="match status" value="1"/>
</dbReference>
<evidence type="ECO:0000256" key="1">
    <source>
        <dbReference type="PROSITE-ProRule" id="PRU00047"/>
    </source>
</evidence>
<keyword evidence="1" id="KW-0863">Zinc-finger</keyword>
<feature type="domain" description="CCHC-type" evidence="3">
    <location>
        <begin position="140"/>
        <end position="154"/>
    </location>
</feature>
<feature type="compositionally biased region" description="Basic and acidic residues" evidence="2">
    <location>
        <begin position="129"/>
        <end position="140"/>
    </location>
</feature>
<feature type="region of interest" description="Disordered" evidence="2">
    <location>
        <begin position="91"/>
        <end position="140"/>
    </location>
</feature>
<feature type="region of interest" description="Disordered" evidence="2">
    <location>
        <begin position="218"/>
        <end position="258"/>
    </location>
</feature>
<proteinExistence type="predicted"/>
<dbReference type="PROSITE" id="PS50158">
    <property type="entry name" value="ZF_CCHC"/>
    <property type="match status" value="1"/>
</dbReference>
<keyword evidence="1" id="KW-0479">Metal-binding</keyword>
<evidence type="ECO:0000259" key="3">
    <source>
        <dbReference type="PROSITE" id="PS50158"/>
    </source>
</evidence>
<dbReference type="SMART" id="SM00343">
    <property type="entry name" value="ZnF_C2HC"/>
    <property type="match status" value="1"/>
</dbReference>
<name>A0ABQ4YNQ6_9ASTR</name>
<reference evidence="4" key="2">
    <citation type="submission" date="2022-01" db="EMBL/GenBank/DDBJ databases">
        <authorList>
            <person name="Yamashiro T."/>
            <person name="Shiraishi A."/>
            <person name="Satake H."/>
            <person name="Nakayama K."/>
        </authorList>
    </citation>
    <scope>NUCLEOTIDE SEQUENCE</scope>
</reference>
<sequence>MEVLINGLPRSIKGNVTALKTQTLEEAINIAQRLMDQIIKHDSVQEANDRKRKLEDNGHNIITTTIRIIITIATITSLLYVQNGGVNNCYASQSGRVQKNKPQGKAKGKEKGKGLKNSYPTKPKKPQPYKKERPAKDGQCHHCKEEGHWKRNCPLYLAELMKKKKTGGQNVASTSSDNFYYAPSITRGVVSVLSLVSYEIDMRDQHLNQSLFNAEVSKRAGGGHRQRAKRARAKTGTGSNGHGLKRARAQTGRGQAKTGKLRFHPFF</sequence>
<dbReference type="InterPro" id="IPR036875">
    <property type="entry name" value="Znf_CCHC_sf"/>
</dbReference>
<dbReference type="EMBL" id="BQNB010010531">
    <property type="protein sequence ID" value="GJS78537.1"/>
    <property type="molecule type" value="Genomic_DNA"/>
</dbReference>
<feature type="compositionally biased region" description="Basic residues" evidence="2">
    <location>
        <begin position="221"/>
        <end position="233"/>
    </location>
</feature>